<proteinExistence type="predicted"/>
<reference evidence="1 2" key="1">
    <citation type="journal article" date="2017" name="Mol. Plant">
        <title>The Genome of Medicinal Plant Macleaya cordata Provides New Insights into Benzylisoquinoline Alkaloids Metabolism.</title>
        <authorList>
            <person name="Liu X."/>
            <person name="Liu Y."/>
            <person name="Huang P."/>
            <person name="Ma Y."/>
            <person name="Qing Z."/>
            <person name="Tang Q."/>
            <person name="Cao H."/>
            <person name="Cheng P."/>
            <person name="Zheng Y."/>
            <person name="Yuan Z."/>
            <person name="Zhou Y."/>
            <person name="Liu J."/>
            <person name="Tang Z."/>
            <person name="Zhuo Y."/>
            <person name="Zhang Y."/>
            <person name="Yu L."/>
            <person name="Huang J."/>
            <person name="Yang P."/>
            <person name="Peng Q."/>
            <person name="Zhang J."/>
            <person name="Jiang W."/>
            <person name="Zhang Z."/>
            <person name="Lin K."/>
            <person name="Ro D.K."/>
            <person name="Chen X."/>
            <person name="Xiong X."/>
            <person name="Shang Y."/>
            <person name="Huang S."/>
            <person name="Zeng J."/>
        </authorList>
    </citation>
    <scope>NUCLEOTIDE SEQUENCE [LARGE SCALE GENOMIC DNA]</scope>
    <source>
        <strain evidence="2">cv. BLH2017</strain>
        <tissue evidence="1">Root</tissue>
    </source>
</reference>
<comment type="caution">
    <text evidence="1">The sequence shown here is derived from an EMBL/GenBank/DDBJ whole genome shotgun (WGS) entry which is preliminary data.</text>
</comment>
<keyword evidence="2" id="KW-1185">Reference proteome</keyword>
<dbReference type="OMA" id="ALMSCCF"/>
<protein>
    <submittedName>
        <fullName evidence="1">Protein BYPASS-related</fullName>
    </submittedName>
</protein>
<name>A0A200Q0G7_MACCD</name>
<dbReference type="InParanoid" id="A0A200Q0G7"/>
<dbReference type="GO" id="GO:0048364">
    <property type="term" value="P:root development"/>
    <property type="evidence" value="ECO:0007669"/>
    <property type="project" value="InterPro"/>
</dbReference>
<gene>
    <name evidence="1" type="ORF">BVC80_8697g22</name>
</gene>
<dbReference type="PANTHER" id="PTHR31509">
    <property type="entry name" value="BPS1-LIKE PROTEIN"/>
    <property type="match status" value="1"/>
</dbReference>
<organism evidence="1 2">
    <name type="scientific">Macleaya cordata</name>
    <name type="common">Five-seeded plume-poppy</name>
    <name type="synonym">Bocconia cordata</name>
    <dbReference type="NCBI Taxonomy" id="56857"/>
    <lineage>
        <taxon>Eukaryota</taxon>
        <taxon>Viridiplantae</taxon>
        <taxon>Streptophyta</taxon>
        <taxon>Embryophyta</taxon>
        <taxon>Tracheophyta</taxon>
        <taxon>Spermatophyta</taxon>
        <taxon>Magnoliopsida</taxon>
        <taxon>Ranunculales</taxon>
        <taxon>Papaveraceae</taxon>
        <taxon>Papaveroideae</taxon>
        <taxon>Macleaya</taxon>
    </lineage>
</organism>
<sequence length="339" mass="38305">MKSSIFSRALIKCVRFPAKLSLPAPAAVAPWPISRISFDGWLAGELDGLRSQRHQNSPNVSCSSATWFIHALDVAIASQTFAMKSFSNMYREDDKKAIEDHVEDVVELLDACNYLREKIEGLRNYIDLIRIVLHWLDGNSRPNRTVLERVRVLLDSCEGSEKKFTKLEKCSSNLTKLICKGSRGAKLGSYETELYEILSGSKAITSLAIAAIGIMLSFKTKRGLPTARAGEILPLWSSSFNELRKEMKEEIEKRRKFGGIFLNELRNTITAVKNLRNLVNSQRLGNEDWQRELKVNVEELRKSCGGIEEGIIKPLEGRVNELYKHLISVRLALLNIMPQ</sequence>
<dbReference type="OrthoDB" id="1878996at2759"/>
<dbReference type="Pfam" id="PF03087">
    <property type="entry name" value="BPS1"/>
    <property type="match status" value="1"/>
</dbReference>
<dbReference type="EMBL" id="MVGT01003459">
    <property type="protein sequence ID" value="OVA03936.1"/>
    <property type="molecule type" value="Genomic_DNA"/>
</dbReference>
<evidence type="ECO:0000313" key="1">
    <source>
        <dbReference type="EMBL" id="OVA03936.1"/>
    </source>
</evidence>
<accession>A0A200Q0G7</accession>
<dbReference type="GO" id="GO:0048367">
    <property type="term" value="P:shoot system development"/>
    <property type="evidence" value="ECO:0007669"/>
    <property type="project" value="InterPro"/>
</dbReference>
<dbReference type="AlphaFoldDB" id="A0A200Q0G7"/>
<dbReference type="InterPro" id="IPR004320">
    <property type="entry name" value="BPS1_pln"/>
</dbReference>
<dbReference type="Proteomes" id="UP000195402">
    <property type="component" value="Unassembled WGS sequence"/>
</dbReference>
<evidence type="ECO:0000313" key="2">
    <source>
        <dbReference type="Proteomes" id="UP000195402"/>
    </source>
</evidence>